<sequence>MPPPLAALAGLRAVEDASFAGAQSRLPSVPSRRCRRLVAPLPGVIHPAPPVSTTLPLLSCGESSDFVENWELGAGAFSAKVEKTNDQIKVINEAWYFPVDSGLYAA</sequence>
<name>A0AAQ3X0N1_PASNO</name>
<evidence type="ECO:0000313" key="2">
    <source>
        <dbReference type="Proteomes" id="UP001341281"/>
    </source>
</evidence>
<gene>
    <name evidence="1" type="ORF">U9M48_027614</name>
</gene>
<dbReference type="Proteomes" id="UP001341281">
    <property type="component" value="Chromosome 06"/>
</dbReference>
<proteinExistence type="predicted"/>
<reference evidence="1 2" key="1">
    <citation type="submission" date="2024-02" db="EMBL/GenBank/DDBJ databases">
        <title>High-quality chromosome-scale genome assembly of Pensacola bahiagrass (Paspalum notatum Flugge var. saurae).</title>
        <authorList>
            <person name="Vega J.M."/>
            <person name="Podio M."/>
            <person name="Orjuela J."/>
            <person name="Siena L.A."/>
            <person name="Pessino S.C."/>
            <person name="Combes M.C."/>
            <person name="Mariac C."/>
            <person name="Albertini E."/>
            <person name="Pupilli F."/>
            <person name="Ortiz J.P.A."/>
            <person name="Leblanc O."/>
        </authorList>
    </citation>
    <scope>NUCLEOTIDE SEQUENCE [LARGE SCALE GENOMIC DNA]</scope>
    <source>
        <strain evidence="1">R1</strain>
        <tissue evidence="1">Leaf</tissue>
    </source>
</reference>
<dbReference type="AlphaFoldDB" id="A0AAQ3X0N1"/>
<dbReference type="EMBL" id="CP144750">
    <property type="protein sequence ID" value="WVZ80111.1"/>
    <property type="molecule type" value="Genomic_DNA"/>
</dbReference>
<evidence type="ECO:0000313" key="1">
    <source>
        <dbReference type="EMBL" id="WVZ80111.1"/>
    </source>
</evidence>
<keyword evidence="2" id="KW-1185">Reference proteome</keyword>
<protein>
    <submittedName>
        <fullName evidence="1">Uncharacterized protein</fullName>
    </submittedName>
</protein>
<organism evidence="1 2">
    <name type="scientific">Paspalum notatum var. saurae</name>
    <dbReference type="NCBI Taxonomy" id="547442"/>
    <lineage>
        <taxon>Eukaryota</taxon>
        <taxon>Viridiplantae</taxon>
        <taxon>Streptophyta</taxon>
        <taxon>Embryophyta</taxon>
        <taxon>Tracheophyta</taxon>
        <taxon>Spermatophyta</taxon>
        <taxon>Magnoliopsida</taxon>
        <taxon>Liliopsida</taxon>
        <taxon>Poales</taxon>
        <taxon>Poaceae</taxon>
        <taxon>PACMAD clade</taxon>
        <taxon>Panicoideae</taxon>
        <taxon>Andropogonodae</taxon>
        <taxon>Paspaleae</taxon>
        <taxon>Paspalinae</taxon>
        <taxon>Paspalum</taxon>
    </lineage>
</organism>
<accession>A0AAQ3X0N1</accession>